<dbReference type="Proteomes" id="UP001242368">
    <property type="component" value="Unassembled WGS sequence"/>
</dbReference>
<gene>
    <name evidence="1" type="ORF">QW060_02175</name>
</gene>
<organism evidence="1 2">
    <name type="scientific">Paenimyroides ceti</name>
    <dbReference type="NCBI Taxonomy" id="395087"/>
    <lineage>
        <taxon>Bacteria</taxon>
        <taxon>Pseudomonadati</taxon>
        <taxon>Bacteroidota</taxon>
        <taxon>Flavobacteriia</taxon>
        <taxon>Flavobacteriales</taxon>
        <taxon>Flavobacteriaceae</taxon>
        <taxon>Paenimyroides</taxon>
    </lineage>
</organism>
<dbReference type="Pfam" id="PF06940">
    <property type="entry name" value="DUF1287"/>
    <property type="match status" value="1"/>
</dbReference>
<name>A0ABT8CN55_9FLAO</name>
<evidence type="ECO:0000313" key="2">
    <source>
        <dbReference type="Proteomes" id="UP001242368"/>
    </source>
</evidence>
<accession>A0ABT8CN55</accession>
<dbReference type="EMBL" id="JAUFQU010000001">
    <property type="protein sequence ID" value="MDN3705932.1"/>
    <property type="molecule type" value="Genomic_DNA"/>
</dbReference>
<reference evidence="2" key="1">
    <citation type="journal article" date="2019" name="Int. J. Syst. Evol. Microbiol.">
        <title>The Global Catalogue of Microorganisms (GCM) 10K type strain sequencing project: providing services to taxonomists for standard genome sequencing and annotation.</title>
        <authorList>
            <consortium name="The Broad Institute Genomics Platform"/>
            <consortium name="The Broad Institute Genome Sequencing Center for Infectious Disease"/>
            <person name="Wu L."/>
            <person name="Ma J."/>
        </authorList>
    </citation>
    <scope>NUCLEOTIDE SEQUENCE [LARGE SCALE GENOMIC DNA]</scope>
    <source>
        <strain evidence="2">CECT 7184</strain>
    </source>
</reference>
<protein>
    <submittedName>
        <fullName evidence="1">DUF1287 domain-containing protein</fullName>
    </submittedName>
</protein>
<sequence>MKSIYILLITGFFIGCQPHNKKELIVSAQDTEHYSTENISDFQQRLSDAALSIVDASIQYDPAYFSISYPNGDIPANKGVCTDVVIRSYRILDIDLQKEVHEDMKAHFNLYPAIWGLRKTDTNIDHRRVPNLEVFFTRKGKSLPVSQNQKDYKPGEIVTWMIQDKMPHIGIVTHKKTKDKKRYLIVHNVGGGQVLEDCLFRYKITGHYTYGY</sequence>
<keyword evidence="2" id="KW-1185">Reference proteome</keyword>
<dbReference type="RefSeq" id="WP_290362077.1">
    <property type="nucleotide sequence ID" value="NZ_JAUFQU010000001.1"/>
</dbReference>
<evidence type="ECO:0000313" key="1">
    <source>
        <dbReference type="EMBL" id="MDN3705932.1"/>
    </source>
</evidence>
<proteinExistence type="predicted"/>
<dbReference type="PIRSF" id="PIRSF011444">
    <property type="entry name" value="DUF1287"/>
    <property type="match status" value="1"/>
</dbReference>
<comment type="caution">
    <text evidence="1">The sequence shown here is derived from an EMBL/GenBank/DDBJ whole genome shotgun (WGS) entry which is preliminary data.</text>
</comment>
<dbReference type="PROSITE" id="PS51257">
    <property type="entry name" value="PROKAR_LIPOPROTEIN"/>
    <property type="match status" value="1"/>
</dbReference>
<dbReference type="InterPro" id="IPR009706">
    <property type="entry name" value="DUF1287"/>
</dbReference>